<sequence length="456" mass="49350">MVAVAADVDGVASAQARLHAAVAELSELPFADLPPEVLDSVLCDLEFAQRRLTTVGYDAVNGLRVQWPVRVGRLRDHLANLLNLSATDAGARVAVAADLNATEPVLAETAAAARHGLIGAEHVRIIRETITKLPDTATADDRARFDLELTGVAVTERPEVLRRDAALLLADYDATHGDPVTRERSRKARSEFVLGPQDADGMSRGRFCVDPEARAYLEILLAKLARPGMCNSADPDPTVDGDPDPMAAAADTRTTGQRNHDAIKAALRALLASGQLGQHRGLPVTAIVTMTLQQLEAAAGIAMTGGGSTVPMETAIRMAAHAHHYLYIYDAGCGRPLFLGRSKRLASADQRIVLHAIDGGCTMPGCDQPGYHADVHHLIEWNQQGSTDIDRLTLECGADHQNTGPSDEEWQARRRYDEETLGQTLWYPPKTVDPTRQPRTNRHHRRPMPPPEPDAA</sequence>
<gene>
    <name evidence="3" type="ORF">MELE44368_06255</name>
</gene>
<comment type="caution">
    <text evidence="3">The sequence shown here is derived from an EMBL/GenBank/DDBJ whole genome shotgun (WGS) entry which is preliminary data.</text>
</comment>
<feature type="region of interest" description="Disordered" evidence="1">
    <location>
        <begin position="421"/>
        <end position="456"/>
    </location>
</feature>
<protein>
    <recommendedName>
        <fullName evidence="2">HNH nuclease domain-containing protein</fullName>
    </recommendedName>
</protein>
<reference evidence="3 4" key="1">
    <citation type="submission" date="2013-06" db="EMBL/GenBank/DDBJ databases">
        <title>The draft sequence of the Mycobacterium elephantis genome.</title>
        <authorList>
            <person name="Pettersson F.B."/>
            <person name="Das S."/>
            <person name="Dasgupta S."/>
            <person name="Bhattacharya A."/>
            <person name="Kirsebom L.A."/>
        </authorList>
    </citation>
    <scope>NUCLEOTIDE SEQUENCE [LARGE SCALE GENOMIC DNA]</scope>
    <source>
        <strain evidence="3 4">DSM 44368</strain>
    </source>
</reference>
<accession>A0A439DNI8</accession>
<dbReference type="Pfam" id="PF02720">
    <property type="entry name" value="DUF222"/>
    <property type="match status" value="1"/>
</dbReference>
<dbReference type="CDD" id="cd00085">
    <property type="entry name" value="HNHc"/>
    <property type="match status" value="1"/>
</dbReference>
<name>A0A439DNI8_9MYCO</name>
<dbReference type="SMART" id="SM00507">
    <property type="entry name" value="HNHc"/>
    <property type="match status" value="1"/>
</dbReference>
<evidence type="ECO:0000256" key="1">
    <source>
        <dbReference type="SAM" id="MobiDB-lite"/>
    </source>
</evidence>
<organism evidence="3 4">
    <name type="scientific">Mycolicibacterium elephantis DSM 44368</name>
    <dbReference type="NCBI Taxonomy" id="1335622"/>
    <lineage>
        <taxon>Bacteria</taxon>
        <taxon>Bacillati</taxon>
        <taxon>Actinomycetota</taxon>
        <taxon>Actinomycetes</taxon>
        <taxon>Mycobacteriales</taxon>
        <taxon>Mycobacteriaceae</taxon>
        <taxon>Mycolicibacterium</taxon>
    </lineage>
</organism>
<evidence type="ECO:0000259" key="2">
    <source>
        <dbReference type="SMART" id="SM00507"/>
    </source>
</evidence>
<dbReference type="InterPro" id="IPR003870">
    <property type="entry name" value="DUF222"/>
</dbReference>
<dbReference type="EMBL" id="ATDN01000045">
    <property type="protein sequence ID" value="RWA16818.1"/>
    <property type="molecule type" value="Genomic_DNA"/>
</dbReference>
<dbReference type="Proteomes" id="UP000287177">
    <property type="component" value="Unassembled WGS sequence"/>
</dbReference>
<dbReference type="AlphaFoldDB" id="A0A439DNI8"/>
<feature type="domain" description="HNH nuclease" evidence="2">
    <location>
        <begin position="349"/>
        <end position="401"/>
    </location>
</feature>
<evidence type="ECO:0000313" key="3">
    <source>
        <dbReference type="EMBL" id="RWA16818.1"/>
    </source>
</evidence>
<proteinExistence type="predicted"/>
<keyword evidence="4" id="KW-1185">Reference proteome</keyword>
<evidence type="ECO:0000313" key="4">
    <source>
        <dbReference type="Proteomes" id="UP000287177"/>
    </source>
</evidence>
<dbReference type="InterPro" id="IPR003615">
    <property type="entry name" value="HNH_nuc"/>
</dbReference>